<keyword evidence="12 20" id="KW-1133">Transmembrane helix</keyword>
<evidence type="ECO:0000259" key="21">
    <source>
        <dbReference type="PROSITE" id="PS51296"/>
    </source>
</evidence>
<dbReference type="Pfam" id="PF00355">
    <property type="entry name" value="Rieske"/>
    <property type="match status" value="1"/>
</dbReference>
<evidence type="ECO:0000256" key="15">
    <source>
        <dbReference type="ARBA" id="ARBA00023014"/>
    </source>
</evidence>
<sequence>MTLDKRASDGQELDGMTRDDLLRAGLAEDGVRLVRYADRWPLPGTRAERRAVRGVFAWFGLSAAFGIACIVLYLVWPFRYPAPGYELYTPLLGVTGGGCVLLLAVAIIRYAKNFLPEEQAVQQRHDDPSGDFDRSTTSALITDTVRRGGMPRRRAVLGMAGVGVGIPVVGALIAAVGGLIKDPWRQPPADTVWHTGWYSEDGQKVFLRQDVGDPHKVVLVRPEDMEAGSLLTVFPFRESDREDPDRLSAIFQRGDTPAMLIRLRPGQQVTPRPGQEHDNFGQFYAFSKLCTHLGCPVSLFEQQTGRLLCPCHQSQFDVLQSATPIFGPAARPLPQLPITVDEETGYFVAKGDFRQPVGPEFWEMGWQ</sequence>
<gene>
    <name evidence="22" type="ORF">BJ998_008462</name>
</gene>
<dbReference type="InterPro" id="IPR017941">
    <property type="entry name" value="Rieske_2Fe-2S"/>
</dbReference>
<accession>A0A7W9NMC9</accession>
<proteinExistence type="inferred from homology"/>
<keyword evidence="17" id="KW-1015">Disulfide bond</keyword>
<evidence type="ECO:0000256" key="18">
    <source>
        <dbReference type="ARBA" id="ARBA00029586"/>
    </source>
</evidence>
<keyword evidence="11" id="KW-0249">Electron transport</keyword>
<dbReference type="PROSITE" id="PS51296">
    <property type="entry name" value="RIESKE"/>
    <property type="match status" value="1"/>
</dbReference>
<keyword evidence="10" id="KW-0479">Metal-binding</keyword>
<keyword evidence="15" id="KW-0411">Iron-sulfur</keyword>
<dbReference type="EMBL" id="JACHIR010000002">
    <property type="protein sequence ID" value="MBB5897203.1"/>
    <property type="molecule type" value="Genomic_DNA"/>
</dbReference>
<protein>
    <recommendedName>
        <fullName evidence="4">Cytochrome bc1 complex Rieske iron-sulfur subunit</fullName>
    </recommendedName>
    <alternativeName>
        <fullName evidence="18">Cytochrome bc1 reductase complex subunit QcrA</fullName>
    </alternativeName>
    <alternativeName>
        <fullName evidence="19">Rieske iron-sulfur protein</fullName>
    </alternativeName>
</protein>
<keyword evidence="14" id="KW-0408">Iron</keyword>
<keyword evidence="16 20" id="KW-0472">Membrane</keyword>
<evidence type="ECO:0000256" key="6">
    <source>
        <dbReference type="ARBA" id="ARBA00022475"/>
    </source>
</evidence>
<dbReference type="GO" id="GO:0016705">
    <property type="term" value="F:oxidoreductase activity, acting on paired donors, with incorporation or reduction of molecular oxygen"/>
    <property type="evidence" value="ECO:0007669"/>
    <property type="project" value="UniProtKB-ARBA"/>
</dbReference>
<comment type="similarity">
    <text evidence="3">Belongs to the Rieske iron-sulfur protein family.</text>
</comment>
<dbReference type="RefSeq" id="WP_312890642.1">
    <property type="nucleotide sequence ID" value="NZ_JACHIR010000002.1"/>
</dbReference>
<evidence type="ECO:0000256" key="8">
    <source>
        <dbReference type="ARBA" id="ARBA00022692"/>
    </source>
</evidence>
<evidence type="ECO:0000256" key="11">
    <source>
        <dbReference type="ARBA" id="ARBA00022982"/>
    </source>
</evidence>
<evidence type="ECO:0000313" key="23">
    <source>
        <dbReference type="Proteomes" id="UP000585638"/>
    </source>
</evidence>
<comment type="function">
    <text evidence="1">Iron-sulfur subunit of the cytochrome bc1 complex, an essential component of the respiratory electron transport chain required for ATP synthesis. The bc1 complex catalyzes the oxidation of menaquinol and the reduction of cytochrome c in the respiratory chain. The bc1 complex operates through a Q-cycle mechanism that couples electron transfer to generation of the proton gradient that drives ATP synthesis.</text>
</comment>
<feature type="transmembrane region" description="Helical" evidence="20">
    <location>
        <begin position="88"/>
        <end position="108"/>
    </location>
</feature>
<evidence type="ECO:0000256" key="2">
    <source>
        <dbReference type="ARBA" id="ARBA00004651"/>
    </source>
</evidence>
<dbReference type="Gene3D" id="2.102.10.10">
    <property type="entry name" value="Rieske [2Fe-2S] iron-sulphur domain"/>
    <property type="match status" value="1"/>
</dbReference>
<evidence type="ECO:0000256" key="5">
    <source>
        <dbReference type="ARBA" id="ARBA00022448"/>
    </source>
</evidence>
<dbReference type="InterPro" id="IPR045603">
    <property type="entry name" value="QcrA_N"/>
</dbReference>
<dbReference type="GO" id="GO:0005886">
    <property type="term" value="C:plasma membrane"/>
    <property type="evidence" value="ECO:0007669"/>
    <property type="project" value="UniProtKB-SubCell"/>
</dbReference>
<organism evidence="22 23">
    <name type="scientific">Kutzneria kofuensis</name>
    <dbReference type="NCBI Taxonomy" id="103725"/>
    <lineage>
        <taxon>Bacteria</taxon>
        <taxon>Bacillati</taxon>
        <taxon>Actinomycetota</taxon>
        <taxon>Actinomycetes</taxon>
        <taxon>Pseudonocardiales</taxon>
        <taxon>Pseudonocardiaceae</taxon>
        <taxon>Kutzneria</taxon>
    </lineage>
</organism>
<feature type="transmembrane region" description="Helical" evidence="20">
    <location>
        <begin position="55"/>
        <end position="76"/>
    </location>
</feature>
<evidence type="ECO:0000256" key="20">
    <source>
        <dbReference type="SAM" id="Phobius"/>
    </source>
</evidence>
<comment type="subcellular location">
    <subcellularLocation>
        <location evidence="2">Cell membrane</location>
        <topology evidence="2">Multi-pass membrane protein</topology>
    </subcellularLocation>
</comment>
<evidence type="ECO:0000256" key="9">
    <source>
        <dbReference type="ARBA" id="ARBA00022714"/>
    </source>
</evidence>
<comment type="caution">
    <text evidence="22">The sequence shown here is derived from an EMBL/GenBank/DDBJ whole genome shotgun (WGS) entry which is preliminary data.</text>
</comment>
<dbReference type="Proteomes" id="UP000585638">
    <property type="component" value="Unassembled WGS sequence"/>
</dbReference>
<dbReference type="Pfam" id="PF19297">
    <property type="entry name" value="QcrA_N"/>
    <property type="match status" value="1"/>
</dbReference>
<evidence type="ECO:0000256" key="13">
    <source>
        <dbReference type="ARBA" id="ARBA00023002"/>
    </source>
</evidence>
<feature type="domain" description="Rieske" evidence="21">
    <location>
        <begin position="281"/>
        <end position="347"/>
    </location>
</feature>
<evidence type="ECO:0000313" key="22">
    <source>
        <dbReference type="EMBL" id="MBB5897203.1"/>
    </source>
</evidence>
<dbReference type="SUPFAM" id="SSF50022">
    <property type="entry name" value="ISP domain"/>
    <property type="match status" value="1"/>
</dbReference>
<dbReference type="GO" id="GO:0004497">
    <property type="term" value="F:monooxygenase activity"/>
    <property type="evidence" value="ECO:0007669"/>
    <property type="project" value="UniProtKB-ARBA"/>
</dbReference>
<name>A0A7W9NMC9_9PSEU</name>
<keyword evidence="5" id="KW-0813">Transport</keyword>
<keyword evidence="13" id="KW-0560">Oxidoreductase</keyword>
<dbReference type="GO" id="GO:0051537">
    <property type="term" value="F:2 iron, 2 sulfur cluster binding"/>
    <property type="evidence" value="ECO:0007669"/>
    <property type="project" value="UniProtKB-KW"/>
</dbReference>
<feature type="transmembrane region" description="Helical" evidence="20">
    <location>
        <begin position="156"/>
        <end position="180"/>
    </location>
</feature>
<keyword evidence="7" id="KW-0679">Respiratory chain</keyword>
<keyword evidence="6" id="KW-1003">Cell membrane</keyword>
<evidence type="ECO:0000256" key="12">
    <source>
        <dbReference type="ARBA" id="ARBA00022989"/>
    </source>
</evidence>
<dbReference type="InterPro" id="IPR036922">
    <property type="entry name" value="Rieske_2Fe-2S_sf"/>
</dbReference>
<dbReference type="CDD" id="cd03467">
    <property type="entry name" value="Rieske"/>
    <property type="match status" value="1"/>
</dbReference>
<keyword evidence="23" id="KW-1185">Reference proteome</keyword>
<dbReference type="GO" id="GO:0046872">
    <property type="term" value="F:metal ion binding"/>
    <property type="evidence" value="ECO:0007669"/>
    <property type="project" value="UniProtKB-KW"/>
</dbReference>
<keyword evidence="9" id="KW-0001">2Fe-2S</keyword>
<evidence type="ECO:0000256" key="17">
    <source>
        <dbReference type="ARBA" id="ARBA00023157"/>
    </source>
</evidence>
<evidence type="ECO:0000256" key="7">
    <source>
        <dbReference type="ARBA" id="ARBA00022660"/>
    </source>
</evidence>
<dbReference type="InterPro" id="IPR014349">
    <property type="entry name" value="Rieske_Fe-S_prot"/>
</dbReference>
<evidence type="ECO:0000256" key="4">
    <source>
        <dbReference type="ARBA" id="ARBA00015816"/>
    </source>
</evidence>
<evidence type="ECO:0000256" key="10">
    <source>
        <dbReference type="ARBA" id="ARBA00022723"/>
    </source>
</evidence>
<reference evidence="22 23" key="1">
    <citation type="submission" date="2020-08" db="EMBL/GenBank/DDBJ databases">
        <title>Sequencing the genomes of 1000 actinobacteria strains.</title>
        <authorList>
            <person name="Klenk H.-P."/>
        </authorList>
    </citation>
    <scope>NUCLEOTIDE SEQUENCE [LARGE SCALE GENOMIC DNA]</scope>
    <source>
        <strain evidence="22 23">DSM 43851</strain>
    </source>
</reference>
<dbReference type="AlphaFoldDB" id="A0A7W9NMC9"/>
<keyword evidence="8 20" id="KW-0812">Transmembrane</keyword>
<dbReference type="PANTHER" id="PTHR10134">
    <property type="entry name" value="CYTOCHROME B-C1 COMPLEX SUBUNIT RIESKE, MITOCHONDRIAL"/>
    <property type="match status" value="1"/>
</dbReference>
<evidence type="ECO:0000256" key="16">
    <source>
        <dbReference type="ARBA" id="ARBA00023136"/>
    </source>
</evidence>
<evidence type="ECO:0000256" key="14">
    <source>
        <dbReference type="ARBA" id="ARBA00023004"/>
    </source>
</evidence>
<evidence type="ECO:0000256" key="3">
    <source>
        <dbReference type="ARBA" id="ARBA00010651"/>
    </source>
</evidence>
<evidence type="ECO:0000256" key="1">
    <source>
        <dbReference type="ARBA" id="ARBA00002494"/>
    </source>
</evidence>
<evidence type="ECO:0000256" key="19">
    <source>
        <dbReference type="ARBA" id="ARBA00032409"/>
    </source>
</evidence>